<evidence type="ECO:0000259" key="4">
    <source>
        <dbReference type="Pfam" id="PF08545"/>
    </source>
</evidence>
<keyword evidence="1" id="KW-0808">Transferase</keyword>
<feature type="domain" description="Beta-ketoacyl-[acyl-carrier-protein] synthase III C-terminal" evidence="3">
    <location>
        <begin position="259"/>
        <end position="357"/>
    </location>
</feature>
<dbReference type="InterPro" id="IPR016039">
    <property type="entry name" value="Thiolase-like"/>
</dbReference>
<evidence type="ECO:0000259" key="3">
    <source>
        <dbReference type="Pfam" id="PF08541"/>
    </source>
</evidence>
<dbReference type="GO" id="GO:0044550">
    <property type="term" value="P:secondary metabolite biosynthetic process"/>
    <property type="evidence" value="ECO:0007669"/>
    <property type="project" value="TreeGrafter"/>
</dbReference>
<dbReference type="PANTHER" id="PTHR34069:SF2">
    <property type="entry name" value="BETA-KETOACYL-[ACYL-CARRIER-PROTEIN] SYNTHASE III"/>
    <property type="match status" value="1"/>
</dbReference>
<reference evidence="5 6" key="1">
    <citation type="submission" date="2019-07" db="EMBL/GenBank/DDBJ databases">
        <title>Thalassofilum flectens gen. nov., sp. nov., a novel moderate thermophilic anaerobe from a shallow sea hot spring in Kunashir Island (Russia), representing a new family in the order Bacteroidales, and proposal of Thalassofilacea fam. nov.</title>
        <authorList>
            <person name="Kochetkova T.V."/>
            <person name="Podosokorskaya O.A."/>
            <person name="Novikov A."/>
            <person name="Elcheninov A.G."/>
            <person name="Toshchakov S.V."/>
            <person name="Kublanov I.V."/>
        </authorList>
    </citation>
    <scope>NUCLEOTIDE SEQUENCE [LARGE SCALE GENOMIC DNA]</scope>
    <source>
        <strain evidence="5 6">38-H</strain>
    </source>
</reference>
<dbReference type="Gene3D" id="3.40.47.10">
    <property type="match status" value="1"/>
</dbReference>
<evidence type="ECO:0000256" key="1">
    <source>
        <dbReference type="ARBA" id="ARBA00022679"/>
    </source>
</evidence>
<evidence type="ECO:0000256" key="2">
    <source>
        <dbReference type="ARBA" id="ARBA00023315"/>
    </source>
</evidence>
<keyword evidence="6" id="KW-1185">Reference proteome</keyword>
<feature type="domain" description="Beta-ketoacyl-[acyl-carrier-protein] synthase III N-terminal" evidence="4">
    <location>
        <begin position="132"/>
        <end position="208"/>
    </location>
</feature>
<dbReference type="RefSeq" id="WP_173075332.1">
    <property type="nucleotide sequence ID" value="NZ_CP041345.1"/>
</dbReference>
<dbReference type="InterPro" id="IPR013747">
    <property type="entry name" value="ACP_syn_III_C"/>
</dbReference>
<dbReference type="PANTHER" id="PTHR34069">
    <property type="entry name" value="3-OXOACYL-[ACYL-CARRIER-PROTEIN] SYNTHASE 3"/>
    <property type="match status" value="1"/>
</dbReference>
<dbReference type="SUPFAM" id="SSF53901">
    <property type="entry name" value="Thiolase-like"/>
    <property type="match status" value="1"/>
</dbReference>
<dbReference type="Pfam" id="PF08545">
    <property type="entry name" value="ACP_syn_III"/>
    <property type="match status" value="1"/>
</dbReference>
<dbReference type="KEGG" id="ttz:FHG85_09705"/>
<dbReference type="Proteomes" id="UP000500961">
    <property type="component" value="Chromosome"/>
</dbReference>
<proteinExistence type="predicted"/>
<dbReference type="GO" id="GO:0004315">
    <property type="term" value="F:3-oxoacyl-[acyl-carrier-protein] synthase activity"/>
    <property type="evidence" value="ECO:0007669"/>
    <property type="project" value="InterPro"/>
</dbReference>
<protein>
    <submittedName>
        <fullName evidence="5">Ketoacyl-ACP synthase III</fullName>
    </submittedName>
</protein>
<evidence type="ECO:0000313" key="5">
    <source>
        <dbReference type="EMBL" id="QKG80531.1"/>
    </source>
</evidence>
<dbReference type="Pfam" id="PF08541">
    <property type="entry name" value="ACP_syn_III_C"/>
    <property type="match status" value="1"/>
</dbReference>
<gene>
    <name evidence="5" type="ORF">FHG85_09705</name>
</gene>
<dbReference type="CDD" id="cd00830">
    <property type="entry name" value="KAS_III"/>
    <property type="match status" value="1"/>
</dbReference>
<sequence length="358" mass="39901">MKHLNSVITGTGSYIPTVRVTNREFTRHTFYNEDETKIETLVDEVIAKFKDITGIEERRWVSDDLCASDIGAIAARRAIEDAGVDPETIDQIIVAHNFGDIKHGTIQTDILPSLASRIKHHLGIKNPSCIPYDLIFGCPGWVQGVIQADSYIKSGLAKRCLVIGTDTLSRLIDKHDRDCMIFADGAGAVVIEAKEEEAKRGILSAAAMSHTEEEAFYLYLGKSYHPESDPNIRYIKMEGRKIYEYALINVPEAMKVAVENAGVEPNEITKILIHQANEKMDEAIVKRFVKKCRIEKSVPELMPMSIRELGNSSVGTIPTLYDMIIKGKQPEHKIDKDDIVMFASVGAGMNINAVVYKH</sequence>
<dbReference type="GO" id="GO:0006633">
    <property type="term" value="P:fatty acid biosynthetic process"/>
    <property type="evidence" value="ECO:0007669"/>
    <property type="project" value="InterPro"/>
</dbReference>
<organism evidence="5 6">
    <name type="scientific">Tenuifilum thalassicum</name>
    <dbReference type="NCBI Taxonomy" id="2590900"/>
    <lineage>
        <taxon>Bacteria</taxon>
        <taxon>Pseudomonadati</taxon>
        <taxon>Bacteroidota</taxon>
        <taxon>Bacteroidia</taxon>
        <taxon>Bacteroidales</taxon>
        <taxon>Tenuifilaceae</taxon>
        <taxon>Tenuifilum</taxon>
    </lineage>
</organism>
<keyword evidence="2" id="KW-0012">Acyltransferase</keyword>
<name>A0A7D3XWM9_9BACT</name>
<dbReference type="EMBL" id="CP041345">
    <property type="protein sequence ID" value="QKG80531.1"/>
    <property type="molecule type" value="Genomic_DNA"/>
</dbReference>
<dbReference type="AlphaFoldDB" id="A0A7D3XWM9"/>
<dbReference type="InterPro" id="IPR013751">
    <property type="entry name" value="ACP_syn_III_N"/>
</dbReference>
<accession>A0A7D3XWM9</accession>
<evidence type="ECO:0000313" key="6">
    <source>
        <dbReference type="Proteomes" id="UP000500961"/>
    </source>
</evidence>